<evidence type="ECO:0000313" key="1">
    <source>
        <dbReference type="EMBL" id="KAJ5114098.1"/>
    </source>
</evidence>
<accession>A0A9W9G8M4</accession>
<protein>
    <submittedName>
        <fullName evidence="1">Uncharacterized protein</fullName>
    </submittedName>
</protein>
<keyword evidence="2" id="KW-1185">Reference proteome</keyword>
<dbReference type="AlphaFoldDB" id="A0A9W9G8M4"/>
<organism evidence="1 2">
    <name type="scientific">Penicillium angulare</name>
    <dbReference type="NCBI Taxonomy" id="116970"/>
    <lineage>
        <taxon>Eukaryota</taxon>
        <taxon>Fungi</taxon>
        <taxon>Dikarya</taxon>
        <taxon>Ascomycota</taxon>
        <taxon>Pezizomycotina</taxon>
        <taxon>Eurotiomycetes</taxon>
        <taxon>Eurotiomycetidae</taxon>
        <taxon>Eurotiales</taxon>
        <taxon>Aspergillaceae</taxon>
        <taxon>Penicillium</taxon>
    </lineage>
</organism>
<name>A0A9W9G8M4_9EURO</name>
<dbReference type="Proteomes" id="UP001149165">
    <property type="component" value="Unassembled WGS sequence"/>
</dbReference>
<dbReference type="EMBL" id="JAPQKH010000002">
    <property type="protein sequence ID" value="KAJ5114098.1"/>
    <property type="molecule type" value="Genomic_DNA"/>
</dbReference>
<proteinExistence type="predicted"/>
<evidence type="ECO:0000313" key="2">
    <source>
        <dbReference type="Proteomes" id="UP001149165"/>
    </source>
</evidence>
<reference evidence="1" key="2">
    <citation type="journal article" date="2023" name="IMA Fungus">
        <title>Comparative genomic study of the Penicillium genus elucidates a diverse pangenome and 15 lateral gene transfer events.</title>
        <authorList>
            <person name="Petersen C."/>
            <person name="Sorensen T."/>
            <person name="Nielsen M.R."/>
            <person name="Sondergaard T.E."/>
            <person name="Sorensen J.L."/>
            <person name="Fitzpatrick D.A."/>
            <person name="Frisvad J.C."/>
            <person name="Nielsen K.L."/>
        </authorList>
    </citation>
    <scope>NUCLEOTIDE SEQUENCE</scope>
    <source>
        <strain evidence="1">IBT 30069</strain>
    </source>
</reference>
<sequence>MFFQLFEQAPKWRINQQDRRPNAKVTLFKYFKQHATERWEHLDKNTYGTELHGYRHLLRINSDARADAIQFVLNGLQTGDQKSIA</sequence>
<reference evidence="1" key="1">
    <citation type="submission" date="2022-11" db="EMBL/GenBank/DDBJ databases">
        <authorList>
            <person name="Petersen C."/>
        </authorList>
    </citation>
    <scope>NUCLEOTIDE SEQUENCE</scope>
    <source>
        <strain evidence="1">IBT 30069</strain>
    </source>
</reference>
<gene>
    <name evidence="1" type="ORF">N7456_002632</name>
</gene>
<comment type="caution">
    <text evidence="1">The sequence shown here is derived from an EMBL/GenBank/DDBJ whole genome shotgun (WGS) entry which is preliminary data.</text>
</comment>